<evidence type="ECO:0000259" key="2">
    <source>
        <dbReference type="Pfam" id="PF10551"/>
    </source>
</evidence>
<feature type="compositionally biased region" description="Basic residues" evidence="1">
    <location>
        <begin position="755"/>
        <end position="775"/>
    </location>
</feature>
<dbReference type="PANTHER" id="PTHR31669:SF251">
    <property type="entry name" value="PROTEIN FAR1-RELATED SEQUENCE"/>
    <property type="match status" value="1"/>
</dbReference>
<proteinExistence type="predicted"/>
<feature type="region of interest" description="Disordered" evidence="1">
    <location>
        <begin position="750"/>
        <end position="786"/>
    </location>
</feature>
<sequence>MPRLYPNPIVGMYLDDSLLSVINPAEEPKDSFEETFDRQNAVQTNTEETTTDDYDWECLSEPEEEDISVEATRYGSSFAETVSINERVIELKAAFEAEFPVGKTFVDKDTARLEIQSFSKENNIPFVSFKSDKSYIKMICKHFGKYRAAKKGEDEEDIGTGEGLESAAQRPNRTTGRTECSSFVYVRKDTRAVGQLWTIRTSCFERNHPLSEDRRAYHSNRKLNAEDQELAISLMRAGTTPSETLKMLETRGVNNLIVTDLTNIQPQFCRDNHTNMWNFIKNLESGGHQIRYMTNADERICFVFFIHQHGIDEARKLSECVVIDATYKTNSHEIVLLNFVVAGTLRSKEKPKQLVTVPIAGCWMDRETGNRYRWSMNCFREIVWPVGESTGNLPKCFVTDNDEALLGAIKSVFPESKKILCWIHIQRNFILRFKKNLWKEKRQDRNLMEMEVKFFMAIIKQMALTCATKSEFLVAKDAYETFVSTKGMWVKGGAQTMIKYLHHMMVKKQFLVGYYVKNLMHMGNRTSNRVESTHANIKRSNNTSSGSMAVVTEKIDLWIKKRDDYRNLQSIKESVSQRPVFLENNIADQLSLIRLKVSSFAFESIKNELIEMKASEENPNHVSHVRSGENCLLPLSVVHQRWRISYVKGNVATVAEVFAELGKDSAPESGSNTNHVQLRFEKWLSLCKVLGSQQGSVDLLKDMDALILKYSTDRLDTALAPEIVEIQKVRPKGTKRNKLGVEHEDEKICIEQKNSKKNQARTKKSRKRQKSKKQTKSSYKPSEVVTRNSDNSNLFKMLDSQYADDVLGFVNPIPDDNCGFRAVSAAVFGHEEAWIQVKKMMFATSSKYTSSIYDGYGLNESYIRTKLMSTKAPCLDNLHLWFDCYGCPQIVADTFKRPVILHATTPKTDLWHYLDGHNVRRWSSINNWGLVALQVLLIYQSCNRLSSVCRFNSQWLIS</sequence>
<comment type="caution">
    <text evidence="3">The sequence shown here is derived from an EMBL/GenBank/DDBJ whole genome shotgun (WGS) entry which is preliminary data.</text>
</comment>
<feature type="domain" description="MULE transposase" evidence="2">
    <location>
        <begin position="321"/>
        <end position="428"/>
    </location>
</feature>
<evidence type="ECO:0000313" key="4">
    <source>
        <dbReference type="Proteomes" id="UP000603453"/>
    </source>
</evidence>
<feature type="region of interest" description="Disordered" evidence="1">
    <location>
        <begin position="151"/>
        <end position="175"/>
    </location>
</feature>
<evidence type="ECO:0000313" key="3">
    <source>
        <dbReference type="EMBL" id="KAG2193017.1"/>
    </source>
</evidence>
<dbReference type="CDD" id="cd22744">
    <property type="entry name" value="OTU"/>
    <property type="match status" value="1"/>
</dbReference>
<protein>
    <recommendedName>
        <fullName evidence="2">MULE transposase domain-containing protein</fullName>
    </recommendedName>
</protein>
<dbReference type="InterPro" id="IPR018289">
    <property type="entry name" value="MULE_transposase_dom"/>
</dbReference>
<dbReference type="OrthoDB" id="6066315at2759"/>
<dbReference type="AlphaFoldDB" id="A0A8H7QIJ6"/>
<dbReference type="GO" id="GO:0006355">
    <property type="term" value="P:regulation of DNA-templated transcription"/>
    <property type="evidence" value="ECO:0007669"/>
    <property type="project" value="InterPro"/>
</dbReference>
<keyword evidence="4" id="KW-1185">Reference proteome</keyword>
<dbReference type="Pfam" id="PF10551">
    <property type="entry name" value="MULE"/>
    <property type="match status" value="1"/>
</dbReference>
<reference evidence="3" key="1">
    <citation type="submission" date="2020-12" db="EMBL/GenBank/DDBJ databases">
        <title>Metabolic potential, ecology and presence of endohyphal bacteria is reflected in genomic diversity of Mucoromycotina.</title>
        <authorList>
            <person name="Muszewska A."/>
            <person name="Okrasinska A."/>
            <person name="Steczkiewicz K."/>
            <person name="Drgas O."/>
            <person name="Orlowska M."/>
            <person name="Perlinska-Lenart U."/>
            <person name="Aleksandrzak-Piekarczyk T."/>
            <person name="Szatraj K."/>
            <person name="Zielenkiewicz U."/>
            <person name="Pilsyk S."/>
            <person name="Malc E."/>
            <person name="Mieczkowski P."/>
            <person name="Kruszewska J.S."/>
            <person name="Biernat P."/>
            <person name="Pawlowska J."/>
        </authorList>
    </citation>
    <scope>NUCLEOTIDE SEQUENCE</scope>
    <source>
        <strain evidence="3">WA0000017839</strain>
    </source>
</reference>
<evidence type="ECO:0000256" key="1">
    <source>
        <dbReference type="SAM" id="MobiDB-lite"/>
    </source>
</evidence>
<name>A0A8H7QIJ6_9FUNG</name>
<accession>A0A8H7QIJ6</accession>
<dbReference type="Proteomes" id="UP000603453">
    <property type="component" value="Unassembled WGS sequence"/>
</dbReference>
<dbReference type="PANTHER" id="PTHR31669">
    <property type="entry name" value="PROTEIN FAR1-RELATED SEQUENCE 10-RELATED"/>
    <property type="match status" value="1"/>
</dbReference>
<dbReference type="InterPro" id="IPR031052">
    <property type="entry name" value="FHY3/FAR1"/>
</dbReference>
<gene>
    <name evidence="3" type="ORF">INT47_012142</name>
</gene>
<dbReference type="EMBL" id="JAEPRD010000253">
    <property type="protein sequence ID" value="KAG2193017.1"/>
    <property type="molecule type" value="Genomic_DNA"/>
</dbReference>
<organism evidence="3 4">
    <name type="scientific">Mucor saturninus</name>
    <dbReference type="NCBI Taxonomy" id="64648"/>
    <lineage>
        <taxon>Eukaryota</taxon>
        <taxon>Fungi</taxon>
        <taxon>Fungi incertae sedis</taxon>
        <taxon>Mucoromycota</taxon>
        <taxon>Mucoromycotina</taxon>
        <taxon>Mucoromycetes</taxon>
        <taxon>Mucorales</taxon>
        <taxon>Mucorineae</taxon>
        <taxon>Mucoraceae</taxon>
        <taxon>Mucor</taxon>
    </lineage>
</organism>